<dbReference type="Gene3D" id="3.40.50.360">
    <property type="match status" value="1"/>
</dbReference>
<protein>
    <submittedName>
        <fullName evidence="4">NAD(P)H-dependent oxidoreductase</fullName>
    </submittedName>
</protein>
<name>A0ABY8NA53_9FLAO</name>
<dbReference type="InterPro" id="IPR029039">
    <property type="entry name" value="Flavoprotein-like_sf"/>
</dbReference>
<keyword evidence="2" id="KW-0560">Oxidoreductase</keyword>
<dbReference type="InterPro" id="IPR051545">
    <property type="entry name" value="NAD(P)H_dehydrogenase_qn"/>
</dbReference>
<proteinExistence type="inferred from homology"/>
<organism evidence="4 5">
    <name type="scientific">Flavobacterium keumense</name>
    <dbReference type="NCBI Taxonomy" id="1306518"/>
    <lineage>
        <taxon>Bacteria</taxon>
        <taxon>Pseudomonadati</taxon>
        <taxon>Bacteroidota</taxon>
        <taxon>Flavobacteriia</taxon>
        <taxon>Flavobacteriales</taxon>
        <taxon>Flavobacteriaceae</taxon>
        <taxon>Flavobacterium</taxon>
    </lineage>
</organism>
<evidence type="ECO:0000313" key="5">
    <source>
        <dbReference type="Proteomes" id="UP001232117"/>
    </source>
</evidence>
<evidence type="ECO:0000256" key="2">
    <source>
        <dbReference type="ARBA" id="ARBA00023002"/>
    </source>
</evidence>
<dbReference type="InterPro" id="IPR003680">
    <property type="entry name" value="Flavodoxin_fold"/>
</dbReference>
<accession>A0ABY8NA53</accession>
<evidence type="ECO:0000313" key="4">
    <source>
        <dbReference type="EMBL" id="WGK95112.1"/>
    </source>
</evidence>
<reference evidence="4 5" key="1">
    <citation type="submission" date="2023-06" db="EMBL/GenBank/DDBJ databases">
        <title>Complete Genome Sequence of Flavobacterium keumense K3R-10.</title>
        <authorList>
            <person name="Jeong H."/>
            <person name="Jhang S.Y."/>
            <person name="Kim J.N."/>
        </authorList>
    </citation>
    <scope>NUCLEOTIDE SEQUENCE [LARGE SCALE GENOMIC DNA]</scope>
    <source>
        <strain evidence="4 5">K3R-10</strain>
    </source>
</reference>
<dbReference type="Proteomes" id="UP001232117">
    <property type="component" value="Chromosome"/>
</dbReference>
<feature type="domain" description="Flavodoxin-like fold" evidence="3">
    <location>
        <begin position="1"/>
        <end position="190"/>
    </location>
</feature>
<sequence>MKVHLVFAHPNLDSFNGQLRTTAIDFFKENNINYSISDLYQINFKASADKDDFTYLANPNYFDLQFEQAHALQNGNFVDDIKREQQLLQDADLIIFQFPLWWYSMPGLLKGYIDRVFSMGWAYGGAQALKGKRILVSTTTGAPEMAWTEDNRGTIIDIFKHLFIGTFGLTGLNPVEPFIVYGAKRLDDSQKNTCMIEFSNYLQNLSV</sequence>
<dbReference type="PANTHER" id="PTHR10204:SF34">
    <property type="entry name" value="NAD(P)H DEHYDROGENASE [QUINONE] 1 ISOFORM 1"/>
    <property type="match status" value="1"/>
</dbReference>
<dbReference type="Pfam" id="PF02525">
    <property type="entry name" value="Flavodoxin_2"/>
    <property type="match status" value="1"/>
</dbReference>
<gene>
    <name evidence="4" type="ORF">MG292_02470</name>
</gene>
<dbReference type="PANTHER" id="PTHR10204">
    <property type="entry name" value="NAD P H OXIDOREDUCTASE-RELATED"/>
    <property type="match status" value="1"/>
</dbReference>
<dbReference type="SUPFAM" id="SSF52218">
    <property type="entry name" value="Flavoproteins"/>
    <property type="match status" value="1"/>
</dbReference>
<evidence type="ECO:0000256" key="1">
    <source>
        <dbReference type="ARBA" id="ARBA00006252"/>
    </source>
</evidence>
<keyword evidence="5" id="KW-1185">Reference proteome</keyword>
<comment type="similarity">
    <text evidence="1">Belongs to the NAD(P)H dehydrogenase (quinone) family.</text>
</comment>
<evidence type="ECO:0000259" key="3">
    <source>
        <dbReference type="Pfam" id="PF02525"/>
    </source>
</evidence>
<dbReference type="RefSeq" id="WP_264534274.1">
    <property type="nucleotide sequence ID" value="NZ_CP092332.1"/>
</dbReference>
<dbReference type="EMBL" id="CP092332">
    <property type="protein sequence ID" value="WGK95112.1"/>
    <property type="molecule type" value="Genomic_DNA"/>
</dbReference>